<proteinExistence type="predicted"/>
<evidence type="ECO:0000313" key="2">
    <source>
        <dbReference type="EMBL" id="KAK3369900.1"/>
    </source>
</evidence>
<dbReference type="Proteomes" id="UP001285441">
    <property type="component" value="Unassembled WGS sequence"/>
</dbReference>
<comment type="caution">
    <text evidence="2">The sequence shown here is derived from an EMBL/GenBank/DDBJ whole genome shotgun (WGS) entry which is preliminary data.</text>
</comment>
<dbReference type="EMBL" id="JAULSW010000009">
    <property type="protein sequence ID" value="KAK3369900.1"/>
    <property type="molecule type" value="Genomic_DNA"/>
</dbReference>
<name>A0AAE0N4G9_9PEZI</name>
<gene>
    <name evidence="2" type="ORF">B0H63DRAFT_304246</name>
</gene>
<reference evidence="2" key="2">
    <citation type="submission" date="2023-06" db="EMBL/GenBank/DDBJ databases">
        <authorList>
            <consortium name="Lawrence Berkeley National Laboratory"/>
            <person name="Haridas S."/>
            <person name="Hensen N."/>
            <person name="Bonometti L."/>
            <person name="Westerberg I."/>
            <person name="Brannstrom I.O."/>
            <person name="Guillou S."/>
            <person name="Cros-Aarteil S."/>
            <person name="Calhoun S."/>
            <person name="Kuo A."/>
            <person name="Mondo S."/>
            <person name="Pangilinan J."/>
            <person name="Riley R."/>
            <person name="LaButti K."/>
            <person name="Andreopoulos B."/>
            <person name="Lipzen A."/>
            <person name="Chen C."/>
            <person name="Yanf M."/>
            <person name="Daum C."/>
            <person name="Ng V."/>
            <person name="Clum A."/>
            <person name="Steindorff A."/>
            <person name="Ohm R."/>
            <person name="Martin F."/>
            <person name="Silar P."/>
            <person name="Natvig D."/>
            <person name="Lalanne C."/>
            <person name="Gautier V."/>
            <person name="Ament-velasquez S.L."/>
            <person name="Kruys A."/>
            <person name="Hutchinson M.I."/>
            <person name="Powell A.J."/>
            <person name="Barry K."/>
            <person name="Miller A.N."/>
            <person name="Grigoriev I.V."/>
            <person name="Debuchy R."/>
            <person name="Gladieux P."/>
            <person name="Thoren M.H."/>
            <person name="Johannesson H."/>
        </authorList>
    </citation>
    <scope>NUCLEOTIDE SEQUENCE</scope>
    <source>
        <strain evidence="2">CBS 232.78</strain>
    </source>
</reference>
<sequence length="221" mass="24723">MVTYPPSLFQFASGILNFPTHDSWWQSRSFDLGPQKRFNVRTTGVYLAMLEDKPFTRRSQDSAAAGAQRVVDCEMFFTLSIVTNMATSAGTGNKNNNDNNNEPASSSSSKPSDTFLLFGYTIPPPRPKTEKRSWGDGSDNHRLLDGRLHALLHEQMLSICKLERDGIDLFRPDMNRMFPIHSNGSDQGPVKIGCCDMGHPSYAELRLAHTDFALLGGQRRH</sequence>
<feature type="region of interest" description="Disordered" evidence="1">
    <location>
        <begin position="89"/>
        <end position="112"/>
    </location>
</feature>
<evidence type="ECO:0000256" key="1">
    <source>
        <dbReference type="SAM" id="MobiDB-lite"/>
    </source>
</evidence>
<dbReference type="AlphaFoldDB" id="A0AAE0N4G9"/>
<organism evidence="2 3">
    <name type="scientific">Podospora didyma</name>
    <dbReference type="NCBI Taxonomy" id="330526"/>
    <lineage>
        <taxon>Eukaryota</taxon>
        <taxon>Fungi</taxon>
        <taxon>Dikarya</taxon>
        <taxon>Ascomycota</taxon>
        <taxon>Pezizomycotina</taxon>
        <taxon>Sordariomycetes</taxon>
        <taxon>Sordariomycetidae</taxon>
        <taxon>Sordariales</taxon>
        <taxon>Podosporaceae</taxon>
        <taxon>Podospora</taxon>
    </lineage>
</organism>
<protein>
    <submittedName>
        <fullName evidence="2">Uncharacterized protein</fullName>
    </submittedName>
</protein>
<accession>A0AAE0N4G9</accession>
<keyword evidence="3" id="KW-1185">Reference proteome</keyword>
<reference evidence="2" key="1">
    <citation type="journal article" date="2023" name="Mol. Phylogenet. Evol.">
        <title>Genome-scale phylogeny and comparative genomics of the fungal order Sordariales.</title>
        <authorList>
            <person name="Hensen N."/>
            <person name="Bonometti L."/>
            <person name="Westerberg I."/>
            <person name="Brannstrom I.O."/>
            <person name="Guillou S."/>
            <person name="Cros-Aarteil S."/>
            <person name="Calhoun S."/>
            <person name="Haridas S."/>
            <person name="Kuo A."/>
            <person name="Mondo S."/>
            <person name="Pangilinan J."/>
            <person name="Riley R."/>
            <person name="LaButti K."/>
            <person name="Andreopoulos B."/>
            <person name="Lipzen A."/>
            <person name="Chen C."/>
            <person name="Yan M."/>
            <person name="Daum C."/>
            <person name="Ng V."/>
            <person name="Clum A."/>
            <person name="Steindorff A."/>
            <person name="Ohm R.A."/>
            <person name="Martin F."/>
            <person name="Silar P."/>
            <person name="Natvig D.O."/>
            <person name="Lalanne C."/>
            <person name="Gautier V."/>
            <person name="Ament-Velasquez S.L."/>
            <person name="Kruys A."/>
            <person name="Hutchinson M.I."/>
            <person name="Powell A.J."/>
            <person name="Barry K."/>
            <person name="Miller A.N."/>
            <person name="Grigoriev I.V."/>
            <person name="Debuchy R."/>
            <person name="Gladieux P."/>
            <person name="Hiltunen Thoren M."/>
            <person name="Johannesson H."/>
        </authorList>
    </citation>
    <scope>NUCLEOTIDE SEQUENCE</scope>
    <source>
        <strain evidence="2">CBS 232.78</strain>
    </source>
</reference>
<evidence type="ECO:0000313" key="3">
    <source>
        <dbReference type="Proteomes" id="UP001285441"/>
    </source>
</evidence>